<protein>
    <submittedName>
        <fullName evidence="1">Uncharacterized protein</fullName>
    </submittedName>
</protein>
<proteinExistence type="predicted"/>
<gene>
    <name evidence="1" type="ORF">LTS18_011364</name>
</gene>
<sequence length="116" mass="13431">SGLFDSLIRWSMRRQRSREEWARYFMVRKGVDERIRQTIGLLNSKVGYVFLLDGECRIRWAGCGDALPEEKEYLVRGLRRLVEEAKGGRKRVEKPKEEVEDVEEELEAQAVSAGAS</sequence>
<evidence type="ECO:0000313" key="1">
    <source>
        <dbReference type="EMBL" id="KAK3077040.1"/>
    </source>
</evidence>
<keyword evidence="2" id="KW-1185">Reference proteome</keyword>
<reference evidence="1" key="1">
    <citation type="submission" date="2024-09" db="EMBL/GenBank/DDBJ databases">
        <title>Black Yeasts Isolated from many extreme environments.</title>
        <authorList>
            <person name="Coleine C."/>
            <person name="Stajich J.E."/>
            <person name="Selbmann L."/>
        </authorList>
    </citation>
    <scope>NUCLEOTIDE SEQUENCE</scope>
    <source>
        <strain evidence="1">CCFEE 5737</strain>
    </source>
</reference>
<accession>A0ACC3DKM0</accession>
<dbReference type="Proteomes" id="UP001186974">
    <property type="component" value="Unassembled WGS sequence"/>
</dbReference>
<feature type="non-terminal residue" evidence="1">
    <location>
        <position position="1"/>
    </location>
</feature>
<evidence type="ECO:0000313" key="2">
    <source>
        <dbReference type="Proteomes" id="UP001186974"/>
    </source>
</evidence>
<name>A0ACC3DKM0_9PEZI</name>
<organism evidence="1 2">
    <name type="scientific">Coniosporium uncinatum</name>
    <dbReference type="NCBI Taxonomy" id="93489"/>
    <lineage>
        <taxon>Eukaryota</taxon>
        <taxon>Fungi</taxon>
        <taxon>Dikarya</taxon>
        <taxon>Ascomycota</taxon>
        <taxon>Pezizomycotina</taxon>
        <taxon>Dothideomycetes</taxon>
        <taxon>Dothideomycetes incertae sedis</taxon>
        <taxon>Coniosporium</taxon>
    </lineage>
</organism>
<comment type="caution">
    <text evidence="1">The sequence shown here is derived from an EMBL/GenBank/DDBJ whole genome shotgun (WGS) entry which is preliminary data.</text>
</comment>
<dbReference type="EMBL" id="JAWDJW010003280">
    <property type="protein sequence ID" value="KAK3077040.1"/>
    <property type="molecule type" value="Genomic_DNA"/>
</dbReference>